<evidence type="ECO:0000313" key="1">
    <source>
        <dbReference type="EMBL" id="SVD89270.1"/>
    </source>
</evidence>
<dbReference type="EMBL" id="UINC01180198">
    <property type="protein sequence ID" value="SVD89270.1"/>
    <property type="molecule type" value="Genomic_DNA"/>
</dbReference>
<sequence length="25" mass="3074">LDFSRFRFPIGGWMQHQVALFFILF</sequence>
<feature type="non-terminal residue" evidence="1">
    <location>
        <position position="1"/>
    </location>
</feature>
<gene>
    <name evidence="1" type="ORF">METZ01_LOCUS442124</name>
</gene>
<reference evidence="1" key="1">
    <citation type="submission" date="2018-05" db="EMBL/GenBank/DDBJ databases">
        <authorList>
            <person name="Lanie J.A."/>
            <person name="Ng W.-L."/>
            <person name="Kazmierczak K.M."/>
            <person name="Andrzejewski T.M."/>
            <person name="Davidsen T.M."/>
            <person name="Wayne K.J."/>
            <person name="Tettelin H."/>
            <person name="Glass J.I."/>
            <person name="Rusch D."/>
            <person name="Podicherti R."/>
            <person name="Tsui H.-C.T."/>
            <person name="Winkler M.E."/>
        </authorList>
    </citation>
    <scope>NUCLEOTIDE SEQUENCE</scope>
</reference>
<organism evidence="1">
    <name type="scientific">marine metagenome</name>
    <dbReference type="NCBI Taxonomy" id="408172"/>
    <lineage>
        <taxon>unclassified sequences</taxon>
        <taxon>metagenomes</taxon>
        <taxon>ecological metagenomes</taxon>
    </lineage>
</organism>
<proteinExistence type="predicted"/>
<dbReference type="AlphaFoldDB" id="A0A382Z1S0"/>
<protein>
    <submittedName>
        <fullName evidence="1">Uncharacterized protein</fullName>
    </submittedName>
</protein>
<accession>A0A382Z1S0</accession>
<name>A0A382Z1S0_9ZZZZ</name>
<feature type="non-terminal residue" evidence="1">
    <location>
        <position position="25"/>
    </location>
</feature>